<dbReference type="Pfam" id="PF01022">
    <property type="entry name" value="HTH_5"/>
    <property type="match status" value="1"/>
</dbReference>
<dbReference type="InterPro" id="IPR018334">
    <property type="entry name" value="ArsR_HTH"/>
</dbReference>
<dbReference type="GO" id="GO:0003700">
    <property type="term" value="F:DNA-binding transcription factor activity"/>
    <property type="evidence" value="ECO:0007669"/>
    <property type="project" value="InterPro"/>
</dbReference>
<keyword evidence="1" id="KW-0805">Transcription regulation</keyword>
<protein>
    <submittedName>
        <fullName evidence="6">Transcriptional regulator</fullName>
    </submittedName>
</protein>
<dbReference type="NCBIfam" id="NF033788">
    <property type="entry name" value="HTH_metalloreg"/>
    <property type="match status" value="1"/>
</dbReference>
<dbReference type="GO" id="GO:0003677">
    <property type="term" value="F:DNA binding"/>
    <property type="evidence" value="ECO:0007669"/>
    <property type="project" value="UniProtKB-KW"/>
</dbReference>
<dbReference type="InterPro" id="IPR001845">
    <property type="entry name" value="HTH_ArsR_DNA-bd_dom"/>
</dbReference>
<dbReference type="RefSeq" id="WP_111954712.1">
    <property type="nucleotide sequence ID" value="NZ_CP036313.1"/>
</dbReference>
<evidence type="ECO:0000313" key="8">
    <source>
        <dbReference type="Proteomes" id="UP000293902"/>
    </source>
</evidence>
<dbReference type="PANTHER" id="PTHR43132:SF6">
    <property type="entry name" value="HTH-TYPE TRANSCRIPTIONAL REPRESSOR CZRA"/>
    <property type="match status" value="1"/>
</dbReference>
<evidence type="ECO:0000259" key="4">
    <source>
        <dbReference type="PROSITE" id="PS50987"/>
    </source>
</evidence>
<dbReference type="PROSITE" id="PS50987">
    <property type="entry name" value="HTH_ARSR_2"/>
    <property type="match status" value="1"/>
</dbReference>
<dbReference type="SUPFAM" id="SSF46785">
    <property type="entry name" value="Winged helix' DNA-binding domain"/>
    <property type="match status" value="1"/>
</dbReference>
<dbReference type="InterPro" id="IPR036390">
    <property type="entry name" value="WH_DNA-bd_sf"/>
</dbReference>
<organism evidence="6 7">
    <name type="scientific">Desulfobacter hydrogenophilus</name>
    <dbReference type="NCBI Taxonomy" id="2291"/>
    <lineage>
        <taxon>Bacteria</taxon>
        <taxon>Pseudomonadati</taxon>
        <taxon>Thermodesulfobacteriota</taxon>
        <taxon>Desulfobacteria</taxon>
        <taxon>Desulfobacterales</taxon>
        <taxon>Desulfobacteraceae</taxon>
        <taxon>Desulfobacter</taxon>
    </lineage>
</organism>
<feature type="domain" description="HTH arsR-type" evidence="4">
    <location>
        <begin position="22"/>
        <end position="114"/>
    </location>
</feature>
<dbReference type="EMBL" id="CP036313">
    <property type="protein sequence ID" value="QBH11737.1"/>
    <property type="molecule type" value="Genomic_DNA"/>
</dbReference>
<accession>A0A328FF36</accession>
<dbReference type="PANTHER" id="PTHR43132">
    <property type="entry name" value="ARSENICAL RESISTANCE OPERON REPRESSOR ARSR-RELATED"/>
    <property type="match status" value="1"/>
</dbReference>
<proteinExistence type="predicted"/>
<dbReference type="OrthoDB" id="9810923at2"/>
<dbReference type="PROSITE" id="PS00846">
    <property type="entry name" value="HTH_ARSR_1"/>
    <property type="match status" value="1"/>
</dbReference>
<dbReference type="InterPro" id="IPR036388">
    <property type="entry name" value="WH-like_DNA-bd_sf"/>
</dbReference>
<keyword evidence="8" id="KW-1185">Reference proteome</keyword>
<evidence type="ECO:0000256" key="3">
    <source>
        <dbReference type="ARBA" id="ARBA00023163"/>
    </source>
</evidence>
<dbReference type="InterPro" id="IPR051011">
    <property type="entry name" value="Metal_resp_trans_reg"/>
</dbReference>
<evidence type="ECO:0000313" key="5">
    <source>
        <dbReference type="EMBL" id="QBH11737.1"/>
    </source>
</evidence>
<name>A0A328FF36_9BACT</name>
<dbReference type="CDD" id="cd00090">
    <property type="entry name" value="HTH_ARSR"/>
    <property type="match status" value="1"/>
</dbReference>
<dbReference type="PRINTS" id="PR00778">
    <property type="entry name" value="HTHARSR"/>
</dbReference>
<dbReference type="Gene3D" id="1.10.10.10">
    <property type="entry name" value="Winged helix-like DNA-binding domain superfamily/Winged helix DNA-binding domain"/>
    <property type="match status" value="1"/>
</dbReference>
<dbReference type="Proteomes" id="UP000293902">
    <property type="component" value="Chromosome"/>
</dbReference>
<evidence type="ECO:0000313" key="6">
    <source>
        <dbReference type="EMBL" id="RAM02949.1"/>
    </source>
</evidence>
<evidence type="ECO:0000256" key="1">
    <source>
        <dbReference type="ARBA" id="ARBA00023015"/>
    </source>
</evidence>
<dbReference type="EMBL" id="QLNI01000009">
    <property type="protein sequence ID" value="RAM02949.1"/>
    <property type="molecule type" value="Genomic_DNA"/>
</dbReference>
<dbReference type="Proteomes" id="UP000248798">
    <property type="component" value="Unassembled WGS sequence"/>
</dbReference>
<keyword evidence="3" id="KW-0804">Transcription</keyword>
<evidence type="ECO:0000313" key="7">
    <source>
        <dbReference type="Proteomes" id="UP000248798"/>
    </source>
</evidence>
<dbReference type="AlphaFoldDB" id="A0A328FF36"/>
<reference evidence="6 7" key="1">
    <citation type="submission" date="2018-06" db="EMBL/GenBank/DDBJ databases">
        <title>Complete Genome Sequence of Desulfobacter hydrogenophilus (DSM3380).</title>
        <authorList>
            <person name="Marietou A."/>
            <person name="Schreiber L."/>
            <person name="Marshall I."/>
            <person name="Jorgensen B."/>
        </authorList>
    </citation>
    <scope>NUCLEOTIDE SEQUENCE [LARGE SCALE GENOMIC DNA]</scope>
    <source>
        <strain evidence="6 7">DSM 3380</strain>
    </source>
</reference>
<evidence type="ECO:0000256" key="2">
    <source>
        <dbReference type="ARBA" id="ARBA00023125"/>
    </source>
</evidence>
<dbReference type="SMART" id="SM00418">
    <property type="entry name" value="HTH_ARSR"/>
    <property type="match status" value="1"/>
</dbReference>
<gene>
    <name evidence="6" type="ORF">DO021_06000</name>
    <name evidence="5" type="ORF">EYB58_01630</name>
</gene>
<sequence length="114" mass="12889">MDTCSKKCIDPEEVKKTLKTMPSPDTILGLSEIFKALGDPSRIRIVTALLAREHCVCDLSVLCGQSESAVSHQLRVLRTLRIVKNRRQGKTIYYSLDDDHVRSLLQMSIEHISH</sequence>
<keyword evidence="2" id="KW-0238">DNA-binding</keyword>
<dbReference type="InterPro" id="IPR011991">
    <property type="entry name" value="ArsR-like_HTH"/>
</dbReference>
<reference evidence="5 8" key="2">
    <citation type="submission" date="2019-02" db="EMBL/GenBank/DDBJ databases">
        <title>Complete genome sequence of Desulfobacter hydrogenophilus AcRS1.</title>
        <authorList>
            <person name="Marietou A."/>
            <person name="Lund M.B."/>
            <person name="Marshall I.P.G."/>
            <person name="Schreiber L."/>
            <person name="Jorgensen B."/>
        </authorList>
    </citation>
    <scope>NUCLEOTIDE SEQUENCE [LARGE SCALE GENOMIC DNA]</scope>
    <source>
        <strain evidence="5 8">AcRS1</strain>
    </source>
</reference>